<dbReference type="EMBL" id="KQ964675">
    <property type="protein sequence ID" value="KXN66930.1"/>
    <property type="molecule type" value="Genomic_DNA"/>
</dbReference>
<evidence type="ECO:0000256" key="3">
    <source>
        <dbReference type="ARBA" id="ARBA00022692"/>
    </source>
</evidence>
<protein>
    <recommendedName>
        <fullName evidence="10">G-protein coupled receptors family 1 profile domain-containing protein</fullName>
    </recommendedName>
</protein>
<keyword evidence="4 9" id="KW-1133">Transmembrane helix</keyword>
<dbReference type="SUPFAM" id="SSF81321">
    <property type="entry name" value="Family A G protein-coupled receptor-like"/>
    <property type="match status" value="1"/>
</dbReference>
<evidence type="ECO:0000313" key="11">
    <source>
        <dbReference type="EMBL" id="KXN66930.1"/>
    </source>
</evidence>
<keyword evidence="6 9" id="KW-0472">Membrane</keyword>
<evidence type="ECO:0000256" key="1">
    <source>
        <dbReference type="ARBA" id="ARBA00004651"/>
    </source>
</evidence>
<dbReference type="GO" id="GO:0004930">
    <property type="term" value="F:G protein-coupled receptor activity"/>
    <property type="evidence" value="ECO:0007669"/>
    <property type="project" value="UniProtKB-KW"/>
</dbReference>
<keyword evidence="5" id="KW-0297">G-protein coupled receptor</keyword>
<proteinExistence type="predicted"/>
<dbReference type="InterPro" id="IPR000276">
    <property type="entry name" value="GPCR_Rhodpsn"/>
</dbReference>
<evidence type="ECO:0000259" key="10">
    <source>
        <dbReference type="PROSITE" id="PS50262"/>
    </source>
</evidence>
<evidence type="ECO:0000256" key="8">
    <source>
        <dbReference type="ARBA" id="ARBA00023224"/>
    </source>
</evidence>
<accession>A0A137NVT0</accession>
<keyword evidence="3 9" id="KW-0812">Transmembrane</keyword>
<feature type="transmembrane region" description="Helical" evidence="9">
    <location>
        <begin position="105"/>
        <end position="133"/>
    </location>
</feature>
<evidence type="ECO:0000256" key="6">
    <source>
        <dbReference type="ARBA" id="ARBA00023136"/>
    </source>
</evidence>
<feature type="domain" description="G-protein coupled receptors family 1 profile" evidence="10">
    <location>
        <begin position="1"/>
        <end position="212"/>
    </location>
</feature>
<feature type="transmembrane region" description="Helical" evidence="9">
    <location>
        <begin position="59"/>
        <end position="81"/>
    </location>
</feature>
<sequence length="234" mass="26950">MVPSSIINLTNHEVLHNKTLCQVDYFFFIGSVFLSVWLLAVVSIERVIVVIFHRKPTWLFLSSLILFFAIFYLFTFIYGLLTDTIKPSRLWNYCFITAESKAGGVILSMISILSTLTILIVIISYTSIAIYVLKVNLDVRNKTTEYGNGSSKNIRRAFIRMILTVIAYIITNSFEIGLELREISVLQERSLLEELICSVMQMFNVMVNSTIILISNEQASENFWKLVRFWKSND</sequence>
<dbReference type="GO" id="GO:0005886">
    <property type="term" value="C:plasma membrane"/>
    <property type="evidence" value="ECO:0007669"/>
    <property type="project" value="UniProtKB-SubCell"/>
</dbReference>
<comment type="subcellular location">
    <subcellularLocation>
        <location evidence="1">Cell membrane</location>
        <topology evidence="1">Multi-pass membrane protein</topology>
    </subcellularLocation>
</comment>
<evidence type="ECO:0000256" key="7">
    <source>
        <dbReference type="ARBA" id="ARBA00023170"/>
    </source>
</evidence>
<keyword evidence="12" id="KW-1185">Reference proteome</keyword>
<dbReference type="PANTHER" id="PTHR24228">
    <property type="entry name" value="B2 BRADYKININ RECEPTOR/ANGIOTENSIN II RECEPTOR"/>
    <property type="match status" value="1"/>
</dbReference>
<reference evidence="11 12" key="1">
    <citation type="journal article" date="2015" name="Genome Biol. Evol.">
        <title>Phylogenomic analyses indicate that early fungi evolved digesting cell walls of algal ancestors of land plants.</title>
        <authorList>
            <person name="Chang Y."/>
            <person name="Wang S."/>
            <person name="Sekimoto S."/>
            <person name="Aerts A.L."/>
            <person name="Choi C."/>
            <person name="Clum A."/>
            <person name="LaButti K.M."/>
            <person name="Lindquist E.A."/>
            <person name="Yee Ngan C."/>
            <person name="Ohm R.A."/>
            <person name="Salamov A.A."/>
            <person name="Grigoriev I.V."/>
            <person name="Spatafora J.W."/>
            <person name="Berbee M.L."/>
        </authorList>
    </citation>
    <scope>NUCLEOTIDE SEQUENCE [LARGE SCALE GENOMIC DNA]</scope>
    <source>
        <strain evidence="11 12">NRRL 28638</strain>
    </source>
</reference>
<keyword evidence="8" id="KW-0807">Transducer</keyword>
<dbReference type="Proteomes" id="UP000070444">
    <property type="component" value="Unassembled WGS sequence"/>
</dbReference>
<evidence type="ECO:0000256" key="9">
    <source>
        <dbReference type="SAM" id="Phobius"/>
    </source>
</evidence>
<dbReference type="CDD" id="cd00637">
    <property type="entry name" value="7tm_classA_rhodopsin-like"/>
    <property type="match status" value="1"/>
</dbReference>
<evidence type="ECO:0000256" key="5">
    <source>
        <dbReference type="ARBA" id="ARBA00023040"/>
    </source>
</evidence>
<dbReference type="Pfam" id="PF00001">
    <property type="entry name" value="7tm_1"/>
    <property type="match status" value="1"/>
</dbReference>
<feature type="transmembrane region" description="Helical" evidence="9">
    <location>
        <begin position="25"/>
        <end position="52"/>
    </location>
</feature>
<feature type="transmembrane region" description="Helical" evidence="9">
    <location>
        <begin position="154"/>
        <end position="171"/>
    </location>
</feature>
<evidence type="ECO:0000313" key="12">
    <source>
        <dbReference type="Proteomes" id="UP000070444"/>
    </source>
</evidence>
<organism evidence="11 12">
    <name type="scientific">Conidiobolus coronatus (strain ATCC 28846 / CBS 209.66 / NRRL 28638)</name>
    <name type="common">Delacroixia coronata</name>
    <dbReference type="NCBI Taxonomy" id="796925"/>
    <lineage>
        <taxon>Eukaryota</taxon>
        <taxon>Fungi</taxon>
        <taxon>Fungi incertae sedis</taxon>
        <taxon>Zoopagomycota</taxon>
        <taxon>Entomophthoromycotina</taxon>
        <taxon>Entomophthoromycetes</taxon>
        <taxon>Entomophthorales</taxon>
        <taxon>Ancylistaceae</taxon>
        <taxon>Conidiobolus</taxon>
    </lineage>
</organism>
<evidence type="ECO:0000256" key="2">
    <source>
        <dbReference type="ARBA" id="ARBA00022475"/>
    </source>
</evidence>
<name>A0A137NVT0_CONC2</name>
<keyword evidence="2" id="KW-1003">Cell membrane</keyword>
<dbReference type="Gene3D" id="1.20.1070.10">
    <property type="entry name" value="Rhodopsin 7-helix transmembrane proteins"/>
    <property type="match status" value="1"/>
</dbReference>
<dbReference type="PROSITE" id="PS50262">
    <property type="entry name" value="G_PROTEIN_RECEP_F1_2"/>
    <property type="match status" value="1"/>
</dbReference>
<dbReference type="PANTHER" id="PTHR24228:SF59">
    <property type="entry name" value="NEUROPEPTIDE RECEPTOR 15"/>
    <property type="match status" value="1"/>
</dbReference>
<dbReference type="InterPro" id="IPR017452">
    <property type="entry name" value="GPCR_Rhodpsn_7TM"/>
</dbReference>
<gene>
    <name evidence="11" type="ORF">CONCODRAFT_11098</name>
</gene>
<keyword evidence="7" id="KW-0675">Receptor</keyword>
<dbReference type="AlphaFoldDB" id="A0A137NVT0"/>
<evidence type="ECO:0000256" key="4">
    <source>
        <dbReference type="ARBA" id="ARBA00022989"/>
    </source>
</evidence>